<dbReference type="SUPFAM" id="SSF53067">
    <property type="entry name" value="Actin-like ATPase domain"/>
    <property type="match status" value="2"/>
</dbReference>
<comment type="pathway">
    <text evidence="7">Metabolic intermediate biosynthesis; acetyl-CoA biosynthesis; acetyl-CoA from acetate: step 1/2.</text>
</comment>
<evidence type="ECO:0000256" key="4">
    <source>
        <dbReference type="ARBA" id="ARBA00022741"/>
    </source>
</evidence>
<comment type="similarity">
    <text evidence="1 7 8">Belongs to the acetokinase family.</text>
</comment>
<dbReference type="GO" id="GO:0005524">
    <property type="term" value="F:ATP binding"/>
    <property type="evidence" value="ECO:0007669"/>
    <property type="project" value="UniProtKB-KW"/>
</dbReference>
<proteinExistence type="inferred from homology"/>
<feature type="active site" description="Proton donor/acceptor" evidence="7">
    <location>
        <position position="148"/>
    </location>
</feature>
<dbReference type="PIRSF" id="PIRSF000722">
    <property type="entry name" value="Acetate_prop_kin"/>
    <property type="match status" value="1"/>
</dbReference>
<dbReference type="GO" id="GO:0008776">
    <property type="term" value="F:acetate kinase activity"/>
    <property type="evidence" value="ECO:0007669"/>
    <property type="project" value="UniProtKB-UniRule"/>
</dbReference>
<dbReference type="PROSITE" id="PS01076">
    <property type="entry name" value="ACETATE_KINASE_2"/>
    <property type="match status" value="1"/>
</dbReference>
<dbReference type="AlphaFoldDB" id="A0A3S9SWS1"/>
<evidence type="ECO:0000256" key="1">
    <source>
        <dbReference type="ARBA" id="ARBA00008748"/>
    </source>
</evidence>
<dbReference type="InterPro" id="IPR000890">
    <property type="entry name" value="Aliphatic_acid_kin_short-chain"/>
</dbReference>
<evidence type="ECO:0000256" key="3">
    <source>
        <dbReference type="ARBA" id="ARBA00022679"/>
    </source>
</evidence>
<dbReference type="PANTHER" id="PTHR21060:SF15">
    <property type="entry name" value="ACETATE KINASE-RELATED"/>
    <property type="match status" value="1"/>
</dbReference>
<evidence type="ECO:0000256" key="6">
    <source>
        <dbReference type="ARBA" id="ARBA00022840"/>
    </source>
</evidence>
<dbReference type="Gene3D" id="3.30.420.40">
    <property type="match status" value="2"/>
</dbReference>
<dbReference type="PANTHER" id="PTHR21060">
    <property type="entry name" value="ACETATE KINASE"/>
    <property type="match status" value="1"/>
</dbReference>
<dbReference type="Pfam" id="PF00871">
    <property type="entry name" value="Acetate_kinase"/>
    <property type="match status" value="1"/>
</dbReference>
<evidence type="ECO:0000256" key="8">
    <source>
        <dbReference type="RuleBase" id="RU003835"/>
    </source>
</evidence>
<feature type="binding site" evidence="7">
    <location>
        <position position="14"/>
    </location>
    <ligand>
        <name>ATP</name>
        <dbReference type="ChEBI" id="CHEBI:30616"/>
    </ligand>
</feature>
<keyword evidence="6 7" id="KW-0067">ATP-binding</keyword>
<feature type="binding site" evidence="7">
    <location>
        <begin position="283"/>
        <end position="285"/>
    </location>
    <ligand>
        <name>ATP</name>
        <dbReference type="ChEBI" id="CHEBI:30616"/>
    </ligand>
</feature>
<feature type="binding site" evidence="7">
    <location>
        <position position="7"/>
    </location>
    <ligand>
        <name>Mg(2+)</name>
        <dbReference type="ChEBI" id="CHEBI:18420"/>
    </ligand>
</feature>
<dbReference type="EMBL" id="CP016379">
    <property type="protein sequence ID" value="AZR72741.1"/>
    <property type="molecule type" value="Genomic_DNA"/>
</dbReference>
<keyword evidence="5 7" id="KW-0418">Kinase</keyword>
<dbReference type="EC" id="2.7.2.1" evidence="7"/>
<dbReference type="GO" id="GO:0006085">
    <property type="term" value="P:acetyl-CoA biosynthetic process"/>
    <property type="evidence" value="ECO:0007669"/>
    <property type="project" value="UniProtKB-UniRule"/>
</dbReference>
<name>A0A3S9SWS1_9FIRM</name>
<dbReference type="NCBIfam" id="TIGR00016">
    <property type="entry name" value="ackA"/>
    <property type="match status" value="1"/>
</dbReference>
<dbReference type="GO" id="GO:0000287">
    <property type="term" value="F:magnesium ion binding"/>
    <property type="evidence" value="ECO:0007669"/>
    <property type="project" value="UniProtKB-UniRule"/>
</dbReference>
<feature type="site" description="Transition state stabilizer" evidence="7">
    <location>
        <position position="180"/>
    </location>
</feature>
<feature type="binding site" evidence="7">
    <location>
        <position position="384"/>
    </location>
    <ligand>
        <name>Mg(2+)</name>
        <dbReference type="ChEBI" id="CHEBI:18420"/>
    </ligand>
</feature>
<sequence length="399" mass="43724">MKVLVLNCGSSSLKYQLFNMEDETVLAKGLVQRIGIDNSYLEHKPGDKPKVKIEAEIPDHHKAIQMVIDALLHDEHGVIKDMSEINAVGHRVVHGGEAFADSVLINEEVMRALEANIELAPLHNPPNIAGIKVCEKLMPGVPQVGVFDTAFHQTMKPHAYLYGIPYEYYEKYGIRRYGFHGTSHRYVSKRVCELMGIPYEKAKIITCHLGNGASVTAIDGGKSVDTSMGFTPLEGLLMGTRSGDLDPAIIPFLMNKENMTPADIDNLLNKKSGLLGVSGISNDSRDVEEAASNGNERAQRALEIFNYRVKKYIGAYAAAMGGLDAIVFTAGIGENSISTRAGILEGLEFLGCKLDPERNNVRGKEALISTDDSKVKVYVIPTNEELVIARDTKEIVEKL</sequence>
<keyword evidence="7" id="KW-0479">Metal-binding</keyword>
<keyword evidence="4 7" id="KW-0547">Nucleotide-binding</keyword>
<dbReference type="PROSITE" id="PS01075">
    <property type="entry name" value="ACETATE_KINASE_1"/>
    <property type="match status" value="1"/>
</dbReference>
<dbReference type="InterPro" id="IPR043129">
    <property type="entry name" value="ATPase_NBD"/>
</dbReference>
<evidence type="ECO:0000256" key="2">
    <source>
        <dbReference type="ARBA" id="ARBA00022490"/>
    </source>
</evidence>
<comment type="function">
    <text evidence="7">Catalyzes the formation of acetyl phosphate from acetate and ATP. Can also catalyze the reverse reaction.</text>
</comment>
<feature type="binding site" evidence="7">
    <location>
        <begin position="208"/>
        <end position="212"/>
    </location>
    <ligand>
        <name>ATP</name>
        <dbReference type="ChEBI" id="CHEBI:30616"/>
    </ligand>
</feature>
<dbReference type="InterPro" id="IPR023865">
    <property type="entry name" value="Aliphatic_acid_kinase_CS"/>
</dbReference>
<feature type="binding site" evidence="7">
    <location>
        <begin position="331"/>
        <end position="335"/>
    </location>
    <ligand>
        <name>ATP</name>
        <dbReference type="ChEBI" id="CHEBI:30616"/>
    </ligand>
</feature>
<dbReference type="Proteomes" id="UP000267250">
    <property type="component" value="Chromosome"/>
</dbReference>
<evidence type="ECO:0000256" key="7">
    <source>
        <dbReference type="HAMAP-Rule" id="MF_00020"/>
    </source>
</evidence>
<accession>A0A3S9SWS1</accession>
<evidence type="ECO:0000313" key="10">
    <source>
        <dbReference type="Proteomes" id="UP000267250"/>
    </source>
</evidence>
<comment type="subcellular location">
    <subcellularLocation>
        <location evidence="7">Cytoplasm</location>
    </subcellularLocation>
</comment>
<gene>
    <name evidence="7" type="primary">ackA</name>
    <name evidence="9" type="ORF">BBF96_04640</name>
</gene>
<dbReference type="UniPathway" id="UPA00340">
    <property type="reaction ID" value="UER00458"/>
</dbReference>
<evidence type="ECO:0000256" key="5">
    <source>
        <dbReference type="ARBA" id="ARBA00022777"/>
    </source>
</evidence>
<comment type="catalytic activity">
    <reaction evidence="7">
        <text>acetate + ATP = acetyl phosphate + ADP</text>
        <dbReference type="Rhea" id="RHEA:11352"/>
        <dbReference type="ChEBI" id="CHEBI:22191"/>
        <dbReference type="ChEBI" id="CHEBI:30089"/>
        <dbReference type="ChEBI" id="CHEBI:30616"/>
        <dbReference type="ChEBI" id="CHEBI:456216"/>
        <dbReference type="EC" id="2.7.2.1"/>
    </reaction>
</comment>
<dbReference type="RefSeq" id="WP_127016072.1">
    <property type="nucleotide sequence ID" value="NZ_CP016379.1"/>
</dbReference>
<keyword evidence="10" id="KW-1185">Reference proteome</keyword>
<reference evidence="9 10" key="1">
    <citation type="submission" date="2016-07" db="EMBL/GenBank/DDBJ databases">
        <title>Genome and transcriptome analysis of iron-reducing fermentative bacteria Anoxybacter fermentans.</title>
        <authorList>
            <person name="Zeng X."/>
            <person name="Shao Z."/>
        </authorList>
    </citation>
    <scope>NUCLEOTIDE SEQUENCE [LARGE SCALE GENOMIC DNA]</scope>
    <source>
        <strain evidence="9 10">DY22613</strain>
    </source>
</reference>
<dbReference type="CDD" id="cd24010">
    <property type="entry name" value="ASKHA_NBD_AcK_PK"/>
    <property type="match status" value="1"/>
</dbReference>
<keyword evidence="2 7" id="KW-0963">Cytoplasm</keyword>
<dbReference type="PRINTS" id="PR00471">
    <property type="entry name" value="ACETATEKNASE"/>
</dbReference>
<evidence type="ECO:0000313" key="9">
    <source>
        <dbReference type="EMBL" id="AZR72741.1"/>
    </source>
</evidence>
<feature type="site" description="Transition state stabilizer" evidence="7">
    <location>
        <position position="241"/>
    </location>
</feature>
<dbReference type="GO" id="GO:0006083">
    <property type="term" value="P:acetate metabolic process"/>
    <property type="evidence" value="ECO:0007669"/>
    <property type="project" value="TreeGrafter"/>
</dbReference>
<comment type="cofactor">
    <cofactor evidence="7">
        <name>Mg(2+)</name>
        <dbReference type="ChEBI" id="CHEBI:18420"/>
    </cofactor>
    <cofactor evidence="7">
        <name>Mn(2+)</name>
        <dbReference type="ChEBI" id="CHEBI:29035"/>
    </cofactor>
    <text evidence="7">Mg(2+). Can also accept Mn(2+).</text>
</comment>
<dbReference type="OrthoDB" id="9802453at2"/>
<dbReference type="HAMAP" id="MF_00020">
    <property type="entry name" value="Acetate_kinase"/>
    <property type="match status" value="1"/>
</dbReference>
<protein>
    <recommendedName>
        <fullName evidence="7">Acetate kinase</fullName>
        <ecNumber evidence="7">2.7.2.1</ecNumber>
    </recommendedName>
    <alternativeName>
        <fullName evidence="7">Acetokinase</fullName>
    </alternativeName>
</protein>
<dbReference type="InterPro" id="IPR004372">
    <property type="entry name" value="Ac/propionate_kinase"/>
</dbReference>
<keyword evidence="3 7" id="KW-0808">Transferase</keyword>
<dbReference type="GO" id="GO:0005737">
    <property type="term" value="C:cytoplasm"/>
    <property type="evidence" value="ECO:0007669"/>
    <property type="project" value="UniProtKB-SubCell"/>
</dbReference>
<organism evidence="9 10">
    <name type="scientific">Anoxybacter fermentans</name>
    <dbReference type="NCBI Taxonomy" id="1323375"/>
    <lineage>
        <taxon>Bacteria</taxon>
        <taxon>Bacillati</taxon>
        <taxon>Bacillota</taxon>
        <taxon>Clostridia</taxon>
        <taxon>Halanaerobiales</taxon>
        <taxon>Anoxybacter</taxon>
    </lineage>
</organism>
<dbReference type="KEGG" id="aft:BBF96_04640"/>
<comment type="subunit">
    <text evidence="7">Homodimer.</text>
</comment>
<keyword evidence="7" id="KW-0460">Magnesium</keyword>
<feature type="binding site" evidence="7">
    <location>
        <position position="91"/>
    </location>
    <ligand>
        <name>substrate</name>
    </ligand>
</feature>